<dbReference type="AlphaFoldDB" id="A0A1G4IC72"/>
<evidence type="ECO:0000313" key="2">
    <source>
        <dbReference type="EMBL" id="SCU69746.1"/>
    </source>
</evidence>
<evidence type="ECO:0000256" key="1">
    <source>
        <dbReference type="SAM" id="Phobius"/>
    </source>
</evidence>
<accession>A0A1G4IC72</accession>
<protein>
    <submittedName>
        <fullName evidence="2">Uncharacterized protein</fullName>
    </submittedName>
</protein>
<gene>
    <name evidence="2" type="ORF">TEOVI_000131500</name>
</gene>
<keyword evidence="1" id="KW-0472">Membrane</keyword>
<keyword evidence="3" id="KW-1185">Reference proteome</keyword>
<organism evidence="2 3">
    <name type="scientific">Trypanosoma equiperdum</name>
    <dbReference type="NCBI Taxonomy" id="5694"/>
    <lineage>
        <taxon>Eukaryota</taxon>
        <taxon>Discoba</taxon>
        <taxon>Euglenozoa</taxon>
        <taxon>Kinetoplastea</taxon>
        <taxon>Metakinetoplastina</taxon>
        <taxon>Trypanosomatida</taxon>
        <taxon>Trypanosomatidae</taxon>
        <taxon>Trypanosoma</taxon>
    </lineage>
</organism>
<name>A0A1G4IC72_TRYEQ</name>
<dbReference type="VEuPathDB" id="TriTrypDB:TEOVI_000131500"/>
<keyword evidence="1" id="KW-1133">Transmembrane helix</keyword>
<dbReference type="GeneID" id="92375255"/>
<dbReference type="RefSeq" id="XP_067080656.1">
    <property type="nucleotide sequence ID" value="XM_067224555.1"/>
</dbReference>
<evidence type="ECO:0000313" key="3">
    <source>
        <dbReference type="Proteomes" id="UP000195570"/>
    </source>
</evidence>
<dbReference type="EMBL" id="CZPT02001303">
    <property type="protein sequence ID" value="SCU69746.1"/>
    <property type="molecule type" value="Genomic_DNA"/>
</dbReference>
<feature type="transmembrane region" description="Helical" evidence="1">
    <location>
        <begin position="100"/>
        <end position="122"/>
    </location>
</feature>
<proteinExistence type="predicted"/>
<dbReference type="Proteomes" id="UP000195570">
    <property type="component" value="Unassembled WGS sequence"/>
</dbReference>
<comment type="caution">
    <text evidence="2">The sequence shown here is derived from an EMBL/GenBank/DDBJ whole genome shotgun (WGS) entry which is preliminary data.</text>
</comment>
<sequence length="188" mass="20986">MMWNVALRVSLATAFVRGRRKIENGNLCSGCDAVVFGARLVWARLNMESARYFVLIVLRFPGFCCLWNVFGLRFFDSSRRGRIPFEPLLQLVSDLRPGALHFPFAAALTLVDCFILALGAAVRHAHLHSQKQHLAIFWCAILSVVASVDGNFHPLLFGYLHGKGKGDSASDSTSFRTNTSQMNFSMFL</sequence>
<feature type="transmembrane region" description="Helical" evidence="1">
    <location>
        <begin position="52"/>
        <end position="70"/>
    </location>
</feature>
<reference evidence="2" key="1">
    <citation type="submission" date="2016-09" db="EMBL/GenBank/DDBJ databases">
        <authorList>
            <person name="Hebert L."/>
            <person name="Moumen B."/>
        </authorList>
    </citation>
    <scope>NUCLEOTIDE SEQUENCE [LARGE SCALE GENOMIC DNA]</scope>
    <source>
        <strain evidence="2">OVI</strain>
    </source>
</reference>
<feature type="transmembrane region" description="Helical" evidence="1">
    <location>
        <begin position="134"/>
        <end position="152"/>
    </location>
</feature>
<keyword evidence="1" id="KW-0812">Transmembrane</keyword>